<reference evidence="1" key="2">
    <citation type="journal article" date="2015" name="Fish Shellfish Immunol.">
        <title>Early steps in the European eel (Anguilla anguilla)-Vibrio vulnificus interaction in the gills: Role of the RtxA13 toxin.</title>
        <authorList>
            <person name="Callol A."/>
            <person name="Pajuelo D."/>
            <person name="Ebbesson L."/>
            <person name="Teles M."/>
            <person name="MacKenzie S."/>
            <person name="Amaro C."/>
        </authorList>
    </citation>
    <scope>NUCLEOTIDE SEQUENCE</scope>
</reference>
<dbReference type="AlphaFoldDB" id="A0A0E9P5H2"/>
<name>A0A0E9P5H2_ANGAN</name>
<evidence type="ECO:0000313" key="1">
    <source>
        <dbReference type="EMBL" id="JAG99668.1"/>
    </source>
</evidence>
<protein>
    <submittedName>
        <fullName evidence="1">Uncharacterized protein</fullName>
    </submittedName>
</protein>
<dbReference type="EMBL" id="GBXM01108908">
    <property type="protein sequence ID" value="JAG99668.1"/>
    <property type="molecule type" value="Transcribed_RNA"/>
</dbReference>
<organism evidence="1">
    <name type="scientific">Anguilla anguilla</name>
    <name type="common">European freshwater eel</name>
    <name type="synonym">Muraena anguilla</name>
    <dbReference type="NCBI Taxonomy" id="7936"/>
    <lineage>
        <taxon>Eukaryota</taxon>
        <taxon>Metazoa</taxon>
        <taxon>Chordata</taxon>
        <taxon>Craniata</taxon>
        <taxon>Vertebrata</taxon>
        <taxon>Euteleostomi</taxon>
        <taxon>Actinopterygii</taxon>
        <taxon>Neopterygii</taxon>
        <taxon>Teleostei</taxon>
        <taxon>Anguilliformes</taxon>
        <taxon>Anguillidae</taxon>
        <taxon>Anguilla</taxon>
    </lineage>
</organism>
<accession>A0A0E9P5H2</accession>
<sequence>MFISSSDCMWVMLSVP</sequence>
<reference evidence="1" key="1">
    <citation type="submission" date="2014-11" db="EMBL/GenBank/DDBJ databases">
        <authorList>
            <person name="Amaro Gonzalez C."/>
        </authorList>
    </citation>
    <scope>NUCLEOTIDE SEQUENCE</scope>
</reference>
<proteinExistence type="predicted"/>